<keyword evidence="6" id="KW-0472">Membrane</keyword>
<keyword evidence="12" id="KW-1185">Reference proteome</keyword>
<dbReference type="PANTHER" id="PTHR24028">
    <property type="entry name" value="CADHERIN-87A"/>
    <property type="match status" value="1"/>
</dbReference>
<evidence type="ECO:0000256" key="8">
    <source>
        <dbReference type="PROSITE-ProRule" id="PRU00043"/>
    </source>
</evidence>
<organism evidence="11 12">
    <name type="scientific">Cherax quadricarinatus</name>
    <name type="common">Australian red claw crayfish</name>
    <dbReference type="NCBI Taxonomy" id="27406"/>
    <lineage>
        <taxon>Eukaryota</taxon>
        <taxon>Metazoa</taxon>
        <taxon>Ecdysozoa</taxon>
        <taxon>Arthropoda</taxon>
        <taxon>Crustacea</taxon>
        <taxon>Multicrustacea</taxon>
        <taxon>Malacostraca</taxon>
        <taxon>Eumalacostraca</taxon>
        <taxon>Eucarida</taxon>
        <taxon>Decapoda</taxon>
        <taxon>Pleocyemata</taxon>
        <taxon>Astacidea</taxon>
        <taxon>Parastacoidea</taxon>
        <taxon>Parastacidae</taxon>
        <taxon>Cherax</taxon>
    </lineage>
</organism>
<dbReference type="CDD" id="cd11304">
    <property type="entry name" value="Cadherin_repeat"/>
    <property type="match status" value="2"/>
</dbReference>
<dbReference type="PROSITE" id="PS50268">
    <property type="entry name" value="CADHERIN_2"/>
    <property type="match status" value="1"/>
</dbReference>
<evidence type="ECO:0000256" key="7">
    <source>
        <dbReference type="ARBA" id="ARBA00023180"/>
    </source>
</evidence>
<dbReference type="EMBL" id="JARKIK010000077">
    <property type="protein sequence ID" value="KAK8727053.1"/>
    <property type="molecule type" value="Genomic_DNA"/>
</dbReference>
<evidence type="ECO:0000256" key="6">
    <source>
        <dbReference type="ARBA" id="ARBA00023136"/>
    </source>
</evidence>
<dbReference type="Gene3D" id="2.60.40.60">
    <property type="entry name" value="Cadherins"/>
    <property type="match status" value="2"/>
</dbReference>
<reference evidence="11 12" key="1">
    <citation type="journal article" date="2024" name="BMC Genomics">
        <title>Genome assembly of redclaw crayfish (Cherax quadricarinatus) provides insights into its immune adaptation and hypoxia tolerance.</title>
        <authorList>
            <person name="Liu Z."/>
            <person name="Zheng J."/>
            <person name="Li H."/>
            <person name="Fang K."/>
            <person name="Wang S."/>
            <person name="He J."/>
            <person name="Zhou D."/>
            <person name="Weng S."/>
            <person name="Chi M."/>
            <person name="Gu Z."/>
            <person name="He J."/>
            <person name="Li F."/>
            <person name="Wang M."/>
        </authorList>
    </citation>
    <scope>NUCLEOTIDE SEQUENCE [LARGE SCALE GENOMIC DNA]</scope>
    <source>
        <strain evidence="11">ZL_2023a</strain>
    </source>
</reference>
<name>A0AAW0WH80_CHEQU</name>
<sequence>MDPARILQIITNSTWMVTKLVGSGPLEFTQKVYETQVLENTAPGPLLQLSVRVHDRGEAVSFSIKKGNEAGIFSLNPSTGRLSLLRPLDYERQKQHELLVEVTGVDGGSEGSGRGSSDITSRGSSEVTSRGSSEAKVLVDVVDVNDHIPYFLRHLHETQITEEDDRHLPKTILTVDAVDGDAGEHGKLTYRLSGDGVHEDQHLSYFSVDAHTGELRLLR</sequence>
<protein>
    <recommendedName>
        <fullName evidence="10">Cadherin domain-containing protein</fullName>
    </recommendedName>
</protein>
<evidence type="ECO:0000256" key="5">
    <source>
        <dbReference type="ARBA" id="ARBA00022989"/>
    </source>
</evidence>
<evidence type="ECO:0000256" key="4">
    <source>
        <dbReference type="ARBA" id="ARBA00022837"/>
    </source>
</evidence>
<evidence type="ECO:0000256" key="2">
    <source>
        <dbReference type="ARBA" id="ARBA00022692"/>
    </source>
</evidence>
<dbReference type="InterPro" id="IPR020894">
    <property type="entry name" value="Cadherin_CS"/>
</dbReference>
<accession>A0AAW0WH80</accession>
<feature type="compositionally biased region" description="Polar residues" evidence="9">
    <location>
        <begin position="118"/>
        <end position="130"/>
    </location>
</feature>
<keyword evidence="7" id="KW-0325">Glycoprotein</keyword>
<dbReference type="InterPro" id="IPR002126">
    <property type="entry name" value="Cadherin-like_dom"/>
</dbReference>
<dbReference type="PROSITE" id="PS00232">
    <property type="entry name" value="CADHERIN_1"/>
    <property type="match status" value="1"/>
</dbReference>
<dbReference type="PANTHER" id="PTHR24028:SF328">
    <property type="entry name" value="CADHERIN-3"/>
    <property type="match status" value="1"/>
</dbReference>
<dbReference type="AlphaFoldDB" id="A0AAW0WH80"/>
<feature type="non-terminal residue" evidence="11">
    <location>
        <position position="219"/>
    </location>
</feature>
<dbReference type="SUPFAM" id="SSF49313">
    <property type="entry name" value="Cadherin-like"/>
    <property type="match status" value="2"/>
</dbReference>
<gene>
    <name evidence="11" type="ORF">OTU49_009907</name>
</gene>
<proteinExistence type="predicted"/>
<evidence type="ECO:0000313" key="11">
    <source>
        <dbReference type="EMBL" id="KAK8727053.1"/>
    </source>
</evidence>
<dbReference type="Proteomes" id="UP001445076">
    <property type="component" value="Unassembled WGS sequence"/>
</dbReference>
<dbReference type="GO" id="GO:0007156">
    <property type="term" value="P:homophilic cell adhesion via plasma membrane adhesion molecules"/>
    <property type="evidence" value="ECO:0007669"/>
    <property type="project" value="InterPro"/>
</dbReference>
<dbReference type="SMART" id="SM00112">
    <property type="entry name" value="CA"/>
    <property type="match status" value="1"/>
</dbReference>
<keyword evidence="4 8" id="KW-0106">Calcium</keyword>
<feature type="region of interest" description="Disordered" evidence="9">
    <location>
        <begin position="103"/>
        <end position="130"/>
    </location>
</feature>
<evidence type="ECO:0000256" key="1">
    <source>
        <dbReference type="ARBA" id="ARBA00004167"/>
    </source>
</evidence>
<keyword evidence="5" id="KW-1133">Transmembrane helix</keyword>
<comment type="caution">
    <text evidence="11">The sequence shown here is derived from an EMBL/GenBank/DDBJ whole genome shotgun (WGS) entry which is preliminary data.</text>
</comment>
<dbReference type="GO" id="GO:0005509">
    <property type="term" value="F:calcium ion binding"/>
    <property type="evidence" value="ECO:0007669"/>
    <property type="project" value="UniProtKB-UniRule"/>
</dbReference>
<evidence type="ECO:0000313" key="12">
    <source>
        <dbReference type="Proteomes" id="UP001445076"/>
    </source>
</evidence>
<feature type="domain" description="Cadherin" evidence="10">
    <location>
        <begin position="29"/>
        <end position="151"/>
    </location>
</feature>
<dbReference type="InterPro" id="IPR050174">
    <property type="entry name" value="Protocadherin/Cadherin-CA"/>
</dbReference>
<feature type="compositionally biased region" description="Gly residues" evidence="9">
    <location>
        <begin position="105"/>
        <end position="114"/>
    </location>
</feature>
<comment type="subcellular location">
    <subcellularLocation>
        <location evidence="1">Membrane</location>
        <topology evidence="1">Single-pass membrane protein</topology>
    </subcellularLocation>
</comment>
<dbReference type="Pfam" id="PF00028">
    <property type="entry name" value="Cadherin"/>
    <property type="match status" value="1"/>
</dbReference>
<keyword evidence="2" id="KW-0812">Transmembrane</keyword>
<keyword evidence="3" id="KW-0677">Repeat</keyword>
<evidence type="ECO:0000256" key="9">
    <source>
        <dbReference type="SAM" id="MobiDB-lite"/>
    </source>
</evidence>
<evidence type="ECO:0000259" key="10">
    <source>
        <dbReference type="PROSITE" id="PS50268"/>
    </source>
</evidence>
<dbReference type="InterPro" id="IPR015919">
    <property type="entry name" value="Cadherin-like_sf"/>
</dbReference>
<dbReference type="GO" id="GO:0005886">
    <property type="term" value="C:plasma membrane"/>
    <property type="evidence" value="ECO:0007669"/>
    <property type="project" value="InterPro"/>
</dbReference>
<evidence type="ECO:0000256" key="3">
    <source>
        <dbReference type="ARBA" id="ARBA00022737"/>
    </source>
</evidence>
<dbReference type="PRINTS" id="PR00205">
    <property type="entry name" value="CADHERIN"/>
</dbReference>